<dbReference type="RefSeq" id="WP_020836532.1">
    <property type="nucleotide sequence ID" value="NC_021833.1"/>
</dbReference>
<evidence type="ECO:0000259" key="4">
    <source>
        <dbReference type="Pfam" id="PF02576"/>
    </source>
</evidence>
<dbReference type="eggNOG" id="COG0779">
    <property type="taxonomic scope" value="Bacteria"/>
</dbReference>
<evidence type="ECO:0000256" key="3">
    <source>
        <dbReference type="HAMAP-Rule" id="MF_01077"/>
    </source>
</evidence>
<dbReference type="InterPro" id="IPR028989">
    <property type="entry name" value="RimP_N"/>
</dbReference>
<dbReference type="PANTHER" id="PTHR33867">
    <property type="entry name" value="RIBOSOME MATURATION FACTOR RIMP"/>
    <property type="match status" value="1"/>
</dbReference>
<dbReference type="PATRIC" id="fig|1276221.3.peg.596"/>
<gene>
    <name evidence="3 5" type="primary">rimP</name>
    <name evidence="5" type="ORF">SDIMI_v3c05960</name>
</gene>
<dbReference type="SUPFAM" id="SSF75420">
    <property type="entry name" value="YhbC-like, N-terminal domain"/>
    <property type="match status" value="1"/>
</dbReference>
<dbReference type="Gene3D" id="3.30.300.70">
    <property type="entry name" value="RimP-like superfamily, N-terminal"/>
    <property type="match status" value="1"/>
</dbReference>
<evidence type="ECO:0000313" key="6">
    <source>
        <dbReference type="Proteomes" id="UP000014983"/>
    </source>
</evidence>
<protein>
    <recommendedName>
        <fullName evidence="3">Ribosome maturation factor RimP</fullName>
    </recommendedName>
</protein>
<dbReference type="EMBL" id="CP005076">
    <property type="protein sequence ID" value="AGR42300.1"/>
    <property type="molecule type" value="Genomic_DNA"/>
</dbReference>
<name>S5MK10_9MOLU</name>
<dbReference type="OrthoDB" id="398614at2"/>
<dbReference type="HAMAP" id="MF_01077">
    <property type="entry name" value="RimP"/>
    <property type="match status" value="1"/>
</dbReference>
<comment type="function">
    <text evidence="3">Required for maturation of 30S ribosomal subunits.</text>
</comment>
<dbReference type="SUPFAM" id="SSF74942">
    <property type="entry name" value="YhbC-like, C-terminal domain"/>
    <property type="match status" value="1"/>
</dbReference>
<dbReference type="InterPro" id="IPR036847">
    <property type="entry name" value="RimP_C_sf"/>
</dbReference>
<dbReference type="AlphaFoldDB" id="S5MK10"/>
<dbReference type="InterPro" id="IPR035956">
    <property type="entry name" value="RimP_N_sf"/>
</dbReference>
<dbReference type="HOGENOM" id="CLU_070525_2_3_14"/>
<dbReference type="Proteomes" id="UP000014983">
    <property type="component" value="Chromosome"/>
</dbReference>
<proteinExistence type="inferred from homology"/>
<dbReference type="InterPro" id="IPR003728">
    <property type="entry name" value="Ribosome_maturation_RimP"/>
</dbReference>
<keyword evidence="2 3" id="KW-0690">Ribosome biogenesis</keyword>
<dbReference type="Gene3D" id="2.30.30.180">
    <property type="entry name" value="Ribosome maturation factor RimP, C-terminal domain"/>
    <property type="match status" value="1"/>
</dbReference>
<dbReference type="InParanoid" id="S5MK10"/>
<comment type="subcellular location">
    <subcellularLocation>
        <location evidence="3">Cytoplasm</location>
    </subcellularLocation>
</comment>
<dbReference type="GO" id="GO:0005829">
    <property type="term" value="C:cytosol"/>
    <property type="evidence" value="ECO:0007669"/>
    <property type="project" value="TreeGrafter"/>
</dbReference>
<sequence length="161" mass="18713">MSLEIVKNNYLDKVKEIVNECEFSLYEINIVNDFESTVLQVLVENKDFSKKNIDFDSLIKANEKLSVLLDNINELKDPYILEVGSAGAERVVKSKDLLINSIGSFFYLKVIEPIESFNEFSATLNDYKNDEFSFNFFIKGRPKKVNLKWEAIEFIRFAVKF</sequence>
<comment type="similarity">
    <text evidence="3">Belongs to the RimP family.</text>
</comment>
<evidence type="ECO:0000313" key="5">
    <source>
        <dbReference type="EMBL" id="AGR42300.1"/>
    </source>
</evidence>
<dbReference type="Pfam" id="PF02576">
    <property type="entry name" value="RimP_N"/>
    <property type="match status" value="1"/>
</dbReference>
<organism evidence="5 6">
    <name type="scientific">Spiroplasma diminutum CUAS-1</name>
    <dbReference type="NCBI Taxonomy" id="1276221"/>
    <lineage>
        <taxon>Bacteria</taxon>
        <taxon>Bacillati</taxon>
        <taxon>Mycoplasmatota</taxon>
        <taxon>Mollicutes</taxon>
        <taxon>Entomoplasmatales</taxon>
        <taxon>Spiroplasmataceae</taxon>
        <taxon>Spiroplasma</taxon>
    </lineage>
</organism>
<reference evidence="5 6" key="1">
    <citation type="journal article" date="2013" name="Genome Biol. Evol.">
        <title>Comparison of metabolic capacities and inference of gene content evolution in mosquito-associated Spiroplasma diminutum and S. taiwanense.</title>
        <authorList>
            <person name="Lo W.S."/>
            <person name="Ku C."/>
            <person name="Chen L.L."/>
            <person name="Chang T.H."/>
            <person name="Kuo C.H."/>
        </authorList>
    </citation>
    <scope>NUCLEOTIDE SEQUENCE [LARGE SCALE GENOMIC DNA]</scope>
    <source>
        <strain evidence="5 6">CUAS-1</strain>
    </source>
</reference>
<feature type="domain" description="Ribosome maturation factor RimP N-terminal" evidence="4">
    <location>
        <begin position="14"/>
        <end position="89"/>
    </location>
</feature>
<dbReference type="KEGG" id="sdi:SDIMI_v3c05960"/>
<dbReference type="FunCoup" id="S5MK10">
    <property type="interactions" value="140"/>
</dbReference>
<evidence type="ECO:0000256" key="2">
    <source>
        <dbReference type="ARBA" id="ARBA00022517"/>
    </source>
</evidence>
<dbReference type="GO" id="GO:0006412">
    <property type="term" value="P:translation"/>
    <property type="evidence" value="ECO:0007669"/>
    <property type="project" value="TreeGrafter"/>
</dbReference>
<accession>S5MK10</accession>
<dbReference type="GO" id="GO:0000028">
    <property type="term" value="P:ribosomal small subunit assembly"/>
    <property type="evidence" value="ECO:0007669"/>
    <property type="project" value="TreeGrafter"/>
</dbReference>
<dbReference type="STRING" id="1276221.SDIMI_v3c05960"/>
<keyword evidence="1 3" id="KW-0963">Cytoplasm</keyword>
<evidence type="ECO:0000256" key="1">
    <source>
        <dbReference type="ARBA" id="ARBA00022490"/>
    </source>
</evidence>
<dbReference type="PANTHER" id="PTHR33867:SF1">
    <property type="entry name" value="RIBOSOME MATURATION FACTOR RIMP"/>
    <property type="match status" value="1"/>
</dbReference>
<keyword evidence="6" id="KW-1185">Reference proteome</keyword>